<comment type="caution">
    <text evidence="2">The sequence shown here is derived from an EMBL/GenBank/DDBJ whole genome shotgun (WGS) entry which is preliminary data.</text>
</comment>
<dbReference type="RefSeq" id="XP_046006545.1">
    <property type="nucleotide sequence ID" value="XM_046157327.1"/>
</dbReference>
<organism evidence="2 3">
    <name type="scientific">Microdochium trichocladiopsis</name>
    <dbReference type="NCBI Taxonomy" id="1682393"/>
    <lineage>
        <taxon>Eukaryota</taxon>
        <taxon>Fungi</taxon>
        <taxon>Dikarya</taxon>
        <taxon>Ascomycota</taxon>
        <taxon>Pezizomycotina</taxon>
        <taxon>Sordariomycetes</taxon>
        <taxon>Xylariomycetidae</taxon>
        <taxon>Xylariales</taxon>
        <taxon>Microdochiaceae</taxon>
        <taxon>Microdochium</taxon>
    </lineage>
</organism>
<keyword evidence="1" id="KW-0732">Signal</keyword>
<evidence type="ECO:0000313" key="3">
    <source>
        <dbReference type="Proteomes" id="UP000756346"/>
    </source>
</evidence>
<keyword evidence="3" id="KW-1185">Reference proteome</keyword>
<gene>
    <name evidence="2" type="ORF">B0I36DRAFT_354572</name>
</gene>
<dbReference type="EMBL" id="JAGTJQ010000011">
    <property type="protein sequence ID" value="KAH7018278.1"/>
    <property type="molecule type" value="Genomic_DNA"/>
</dbReference>
<name>A0A9P8XUE0_9PEZI</name>
<sequence>MGRRLCAWACATCGIWPCFLSLVTTASHVICDGRQDKGGHFLENTPGGEAIRPDKTAAQKTKEQQKLKMGGSQFKVSPWLITGPGAGEFRGERKYVLRIYEERCQFMVP</sequence>
<dbReference type="Proteomes" id="UP000756346">
    <property type="component" value="Unassembled WGS sequence"/>
</dbReference>
<evidence type="ECO:0008006" key="4">
    <source>
        <dbReference type="Google" id="ProtNLM"/>
    </source>
</evidence>
<reference evidence="2" key="1">
    <citation type="journal article" date="2021" name="Nat. Commun.">
        <title>Genetic determinants of endophytism in the Arabidopsis root mycobiome.</title>
        <authorList>
            <person name="Mesny F."/>
            <person name="Miyauchi S."/>
            <person name="Thiergart T."/>
            <person name="Pickel B."/>
            <person name="Atanasova L."/>
            <person name="Karlsson M."/>
            <person name="Huettel B."/>
            <person name="Barry K.W."/>
            <person name="Haridas S."/>
            <person name="Chen C."/>
            <person name="Bauer D."/>
            <person name="Andreopoulos W."/>
            <person name="Pangilinan J."/>
            <person name="LaButti K."/>
            <person name="Riley R."/>
            <person name="Lipzen A."/>
            <person name="Clum A."/>
            <person name="Drula E."/>
            <person name="Henrissat B."/>
            <person name="Kohler A."/>
            <person name="Grigoriev I.V."/>
            <person name="Martin F.M."/>
            <person name="Hacquard S."/>
        </authorList>
    </citation>
    <scope>NUCLEOTIDE SEQUENCE</scope>
    <source>
        <strain evidence="2">MPI-CAGE-CH-0230</strain>
    </source>
</reference>
<feature type="chain" id="PRO_5040336531" description="Secreted protein" evidence="1">
    <location>
        <begin position="27"/>
        <end position="109"/>
    </location>
</feature>
<evidence type="ECO:0000313" key="2">
    <source>
        <dbReference type="EMBL" id="KAH7018278.1"/>
    </source>
</evidence>
<proteinExistence type="predicted"/>
<dbReference type="AlphaFoldDB" id="A0A9P8XUE0"/>
<dbReference type="GeneID" id="70186873"/>
<feature type="signal peptide" evidence="1">
    <location>
        <begin position="1"/>
        <end position="26"/>
    </location>
</feature>
<evidence type="ECO:0000256" key="1">
    <source>
        <dbReference type="SAM" id="SignalP"/>
    </source>
</evidence>
<protein>
    <recommendedName>
        <fullName evidence="4">Secreted protein</fullName>
    </recommendedName>
</protein>
<accession>A0A9P8XUE0</accession>